<dbReference type="Gene3D" id="3.40.50.300">
    <property type="entry name" value="P-loop containing nucleotide triphosphate hydrolases"/>
    <property type="match status" value="1"/>
</dbReference>
<evidence type="ECO:0000259" key="1">
    <source>
        <dbReference type="Pfam" id="PF01656"/>
    </source>
</evidence>
<protein>
    <recommendedName>
        <fullName evidence="1">CobQ/CobB/MinD/ParA nucleotide binding domain-containing protein</fullName>
    </recommendedName>
</protein>
<dbReference type="RefSeq" id="WP_084485315.1">
    <property type="nucleotide sequence ID" value="NZ_CP024964.1"/>
</dbReference>
<dbReference type="EMBL" id="CP024964">
    <property type="protein sequence ID" value="ATZ18333.1"/>
    <property type="molecule type" value="Genomic_DNA"/>
</dbReference>
<dbReference type="KEGG" id="eml:EMELA_v1c08490"/>
<reference evidence="2 3" key="1">
    <citation type="submission" date="2017-11" db="EMBL/GenBank/DDBJ databases">
        <title>Genome sequence of Entomoplasma melaleucae M1 (ATCC 49191).</title>
        <authorList>
            <person name="Lo W.-S."/>
            <person name="Gasparich G.E."/>
            <person name="Kuo C.-H."/>
        </authorList>
    </citation>
    <scope>NUCLEOTIDE SEQUENCE [LARGE SCALE GENOMIC DNA]</scope>
    <source>
        <strain evidence="2 3">M1</strain>
    </source>
</reference>
<dbReference type="AlphaFoldDB" id="A0A2K8P0B6"/>
<accession>A0A2K8P0B6</accession>
<evidence type="ECO:0000313" key="3">
    <source>
        <dbReference type="Proteomes" id="UP000231896"/>
    </source>
</evidence>
<keyword evidence="3" id="KW-1185">Reference proteome</keyword>
<organism evidence="2 3">
    <name type="scientific">Mesoplasma melaleucae</name>
    <dbReference type="NCBI Taxonomy" id="81459"/>
    <lineage>
        <taxon>Bacteria</taxon>
        <taxon>Bacillati</taxon>
        <taxon>Mycoplasmatota</taxon>
        <taxon>Mollicutes</taxon>
        <taxon>Entomoplasmatales</taxon>
        <taxon>Entomoplasmataceae</taxon>
        <taxon>Mesoplasma</taxon>
    </lineage>
</organism>
<dbReference type="OrthoDB" id="9791162at2"/>
<gene>
    <name evidence="2" type="ORF">EMELA_v1c08490</name>
</gene>
<dbReference type="InterPro" id="IPR002586">
    <property type="entry name" value="CobQ/CobB/MinD/ParA_Nub-bd_dom"/>
</dbReference>
<sequence>MTSYKKNLINNNKGGVGKTLITANFAVYLAKKAKKFC</sequence>
<dbReference type="SUPFAM" id="SSF52540">
    <property type="entry name" value="P-loop containing nucleoside triphosphate hydrolases"/>
    <property type="match status" value="1"/>
</dbReference>
<evidence type="ECO:0000313" key="2">
    <source>
        <dbReference type="EMBL" id="ATZ18333.1"/>
    </source>
</evidence>
<dbReference type="Pfam" id="PF01656">
    <property type="entry name" value="CbiA"/>
    <property type="match status" value="1"/>
</dbReference>
<feature type="domain" description="CobQ/CobB/MinD/ParA nucleotide binding" evidence="1">
    <location>
        <begin position="9"/>
        <end position="35"/>
    </location>
</feature>
<name>A0A2K8P0B6_9MOLU</name>
<dbReference type="Proteomes" id="UP000231896">
    <property type="component" value="Chromosome"/>
</dbReference>
<dbReference type="InterPro" id="IPR027417">
    <property type="entry name" value="P-loop_NTPase"/>
</dbReference>
<proteinExistence type="predicted"/>